<organism evidence="6 7">
    <name type="scientific">Notoacmeibacter ruber</name>
    <dbReference type="NCBI Taxonomy" id="2670375"/>
    <lineage>
        <taxon>Bacteria</taxon>
        <taxon>Pseudomonadati</taxon>
        <taxon>Pseudomonadota</taxon>
        <taxon>Alphaproteobacteria</taxon>
        <taxon>Hyphomicrobiales</taxon>
        <taxon>Notoacmeibacteraceae</taxon>
        <taxon>Notoacmeibacter</taxon>
    </lineage>
</organism>
<comment type="cofactor">
    <cofactor evidence="3">
        <name>Mn(2+)</name>
        <dbReference type="ChEBI" id="CHEBI:29035"/>
    </cofactor>
    <cofactor evidence="3">
        <name>Co(2+)</name>
        <dbReference type="ChEBI" id="CHEBI:48828"/>
    </cofactor>
    <cofactor evidence="3">
        <name>Cd(2+)</name>
        <dbReference type="ChEBI" id="CHEBI:48775"/>
    </cofactor>
    <text evidence="3">Binds 1 divalent cation per subunit. The enzyme is active with manganese, cobalt or cadmium ions.</text>
</comment>
<dbReference type="Pfam" id="PF01474">
    <property type="entry name" value="DAHP_synth_2"/>
    <property type="match status" value="1"/>
</dbReference>
<evidence type="ECO:0000256" key="5">
    <source>
        <dbReference type="SAM" id="MobiDB-lite"/>
    </source>
</evidence>
<gene>
    <name evidence="6" type="ORF">D8780_07580</name>
</gene>
<name>A0A3L7JFG5_9HYPH</name>
<feature type="binding site" evidence="3">
    <location>
        <position position="488"/>
    </location>
    <ligand>
        <name>Mn(2+)</name>
        <dbReference type="ChEBI" id="CHEBI:29035"/>
    </ligand>
</feature>
<dbReference type="GO" id="GO:0009073">
    <property type="term" value="P:aromatic amino acid family biosynthetic process"/>
    <property type="evidence" value="ECO:0007669"/>
    <property type="project" value="InterPro"/>
</dbReference>
<evidence type="ECO:0000256" key="3">
    <source>
        <dbReference type="PIRSR" id="PIRSR602480-1"/>
    </source>
</evidence>
<dbReference type="InterPro" id="IPR013785">
    <property type="entry name" value="Aldolase_TIM"/>
</dbReference>
<comment type="caution">
    <text evidence="6">The sequence shown here is derived from an EMBL/GenBank/DDBJ whole genome shotgun (WGS) entry which is preliminary data.</text>
</comment>
<dbReference type="AlphaFoldDB" id="A0A3L7JFG5"/>
<feature type="compositionally biased region" description="Basic and acidic residues" evidence="5">
    <location>
        <begin position="50"/>
        <end position="64"/>
    </location>
</feature>
<protein>
    <recommendedName>
        <fullName evidence="4">Phospho-2-dehydro-3-deoxyheptonate aldolase</fullName>
        <ecNumber evidence="4">2.5.1.54</ecNumber>
    </recommendedName>
</protein>
<feature type="binding site" evidence="3">
    <location>
        <position position="354"/>
    </location>
    <ligand>
        <name>phosphoenolpyruvate</name>
        <dbReference type="ChEBI" id="CHEBI:58702"/>
    </ligand>
</feature>
<keyword evidence="7" id="KW-1185">Reference proteome</keyword>
<evidence type="ECO:0000256" key="2">
    <source>
        <dbReference type="ARBA" id="ARBA00022679"/>
    </source>
</evidence>
<feature type="binding site" evidence="3">
    <location>
        <position position="458"/>
    </location>
    <ligand>
        <name>Mn(2+)</name>
        <dbReference type="ChEBI" id="CHEBI:29035"/>
    </ligand>
</feature>
<dbReference type="InterPro" id="IPR002480">
    <property type="entry name" value="DAHP_synth_2"/>
</dbReference>
<feature type="binding site" evidence="3">
    <location>
        <position position="417"/>
    </location>
    <ligand>
        <name>Mn(2+)</name>
        <dbReference type="ChEBI" id="CHEBI:29035"/>
    </ligand>
</feature>
<evidence type="ECO:0000256" key="1">
    <source>
        <dbReference type="ARBA" id="ARBA00008911"/>
    </source>
</evidence>
<comment type="similarity">
    <text evidence="1 4">Belongs to the class-II DAHP synthase family.</text>
</comment>
<keyword evidence="3" id="KW-0464">Manganese</keyword>
<dbReference type="Proteomes" id="UP000281094">
    <property type="component" value="Unassembled WGS sequence"/>
</dbReference>
<proteinExistence type="inferred from homology"/>
<keyword evidence="3" id="KW-0170">Cobalt</keyword>
<dbReference type="PANTHER" id="PTHR21337">
    <property type="entry name" value="PHOSPHO-2-DEHYDRO-3-DEOXYHEPTONATE ALDOLASE 1, 2"/>
    <property type="match status" value="1"/>
</dbReference>
<evidence type="ECO:0000313" key="6">
    <source>
        <dbReference type="EMBL" id="RLQ89477.1"/>
    </source>
</evidence>
<reference evidence="6 7" key="1">
    <citation type="submission" date="2018-10" db="EMBL/GenBank/DDBJ databases">
        <title>Notoacmeibacter sp. M2BS9Y-3-1, whole genome shotgun sequence.</title>
        <authorList>
            <person name="Tuo L."/>
        </authorList>
    </citation>
    <scope>NUCLEOTIDE SEQUENCE [LARGE SCALE GENOMIC DNA]</scope>
    <source>
        <strain evidence="6 7">M2BS9Y-3-1</strain>
    </source>
</reference>
<feature type="region of interest" description="Disordered" evidence="5">
    <location>
        <begin position="49"/>
        <end position="74"/>
    </location>
</feature>
<evidence type="ECO:0000313" key="7">
    <source>
        <dbReference type="Proteomes" id="UP000281094"/>
    </source>
</evidence>
<feature type="binding site" evidence="3">
    <location>
        <position position="132"/>
    </location>
    <ligand>
        <name>Mn(2+)</name>
        <dbReference type="ChEBI" id="CHEBI:29035"/>
    </ligand>
</feature>
<evidence type="ECO:0000256" key="4">
    <source>
        <dbReference type="RuleBase" id="RU363071"/>
    </source>
</evidence>
<comment type="catalytic activity">
    <reaction evidence="4">
        <text>D-erythrose 4-phosphate + phosphoenolpyruvate + H2O = 7-phospho-2-dehydro-3-deoxy-D-arabino-heptonate + phosphate</text>
        <dbReference type="Rhea" id="RHEA:14717"/>
        <dbReference type="ChEBI" id="CHEBI:15377"/>
        <dbReference type="ChEBI" id="CHEBI:16897"/>
        <dbReference type="ChEBI" id="CHEBI:43474"/>
        <dbReference type="ChEBI" id="CHEBI:58394"/>
        <dbReference type="ChEBI" id="CHEBI:58702"/>
        <dbReference type="EC" id="2.5.1.54"/>
    </reaction>
</comment>
<dbReference type="Gene3D" id="3.20.20.70">
    <property type="entry name" value="Aldolase class I"/>
    <property type="match status" value="2"/>
</dbReference>
<dbReference type="SUPFAM" id="SSF51569">
    <property type="entry name" value="Aldolase"/>
    <property type="match status" value="1"/>
</dbReference>
<dbReference type="NCBIfam" id="TIGR01358">
    <property type="entry name" value="DAHP_synth_II"/>
    <property type="match status" value="1"/>
</dbReference>
<dbReference type="GO" id="GO:0003849">
    <property type="term" value="F:3-deoxy-7-phosphoheptulonate synthase activity"/>
    <property type="evidence" value="ECO:0007669"/>
    <property type="project" value="UniProtKB-EC"/>
</dbReference>
<feature type="binding site" evidence="3">
    <location>
        <position position="385"/>
    </location>
    <ligand>
        <name>phosphoenolpyruvate</name>
        <dbReference type="ChEBI" id="CHEBI:58702"/>
    </ligand>
</feature>
<dbReference type="PANTHER" id="PTHR21337:SF0">
    <property type="entry name" value="PHOSPHO-2-DEHYDRO-3-DEOXYHEPTONATE ALDOLASE"/>
    <property type="match status" value="1"/>
</dbReference>
<keyword evidence="3" id="KW-0104">Cadmium</keyword>
<sequence>MESEADRPFETIAAVKIRGLADEAALAIPPHSAFADPSHAPLRPRIAVDNTHKTDSKKEGRHVNAEPWSPSSWREKPIKQVPAYPDASVLKEVEERLSSFPPLVFAGEVRSLREKLADVAAGRAFLLQGGDCAESFAEHGADNIRDFFRAFLQMSVVLTFAGGKPVVKVGRIAGQFAKPRSSDMESKDGVELPSYRGDIINGIDFDEASRIPDPMRQEMAYRQAAATLNLLRAFAQGGYASLENVHKWMLGFVSDSPQRNRYEALAARISETMDFMSAIGINSDNYRRLRETDMYTSHEALLLGYEEALTRIDSTSNDYYATSGHMIWIGDRTRQYDHAHIEFCRGVKNPIGLKCGPSMDEDDLIRLIDRLNPEDEPGRLTLIGRFGSDKVGEHLPRLIRRVEQEGRTVVWSCDPMHGNTISAGSYKTRPFERITREVQSFFDIHRAEGTYPGGVHVEMTGKDVTECMGGARAIGEADLGSRYHTHCDPRLNAEQALELAFMVAELLRKNQEQQQKTAAAG</sequence>
<feature type="binding site" evidence="3">
    <location>
        <position position="171"/>
    </location>
    <ligand>
        <name>phosphoenolpyruvate</name>
        <dbReference type="ChEBI" id="CHEBI:58702"/>
    </ligand>
</feature>
<dbReference type="EMBL" id="RCWN01000001">
    <property type="protein sequence ID" value="RLQ89477.1"/>
    <property type="molecule type" value="Genomic_DNA"/>
</dbReference>
<dbReference type="EC" id="2.5.1.54" evidence="4"/>
<accession>A0A3L7JFG5</accession>
<keyword evidence="2 4" id="KW-0808">Transferase</keyword>